<feature type="region of interest" description="Disordered" evidence="1">
    <location>
        <begin position="1"/>
        <end position="55"/>
    </location>
</feature>
<keyword evidence="3" id="KW-1185">Reference proteome</keyword>
<name>A0A9Q1IVZ8_SYNKA</name>
<evidence type="ECO:0000313" key="2">
    <source>
        <dbReference type="EMBL" id="KAJ8354483.1"/>
    </source>
</evidence>
<protein>
    <submittedName>
        <fullName evidence="2">Uncharacterized protein</fullName>
    </submittedName>
</protein>
<dbReference type="Proteomes" id="UP001152622">
    <property type="component" value="Chromosome 7"/>
</dbReference>
<proteinExistence type="predicted"/>
<reference evidence="2" key="1">
    <citation type="journal article" date="2023" name="Science">
        <title>Genome structures resolve the early diversification of teleost fishes.</title>
        <authorList>
            <person name="Parey E."/>
            <person name="Louis A."/>
            <person name="Montfort J."/>
            <person name="Bouchez O."/>
            <person name="Roques C."/>
            <person name="Iampietro C."/>
            <person name="Lluch J."/>
            <person name="Castinel A."/>
            <person name="Donnadieu C."/>
            <person name="Desvignes T."/>
            <person name="Floi Bucao C."/>
            <person name="Jouanno E."/>
            <person name="Wen M."/>
            <person name="Mejri S."/>
            <person name="Dirks R."/>
            <person name="Jansen H."/>
            <person name="Henkel C."/>
            <person name="Chen W.J."/>
            <person name="Zahm M."/>
            <person name="Cabau C."/>
            <person name="Klopp C."/>
            <person name="Thompson A.W."/>
            <person name="Robinson-Rechavi M."/>
            <person name="Braasch I."/>
            <person name="Lecointre G."/>
            <person name="Bobe J."/>
            <person name="Postlethwait J.H."/>
            <person name="Berthelot C."/>
            <person name="Roest Crollius H."/>
            <person name="Guiguen Y."/>
        </authorList>
    </citation>
    <scope>NUCLEOTIDE SEQUENCE</scope>
    <source>
        <strain evidence="2">WJC10195</strain>
    </source>
</reference>
<comment type="caution">
    <text evidence="2">The sequence shown here is derived from an EMBL/GenBank/DDBJ whole genome shotgun (WGS) entry which is preliminary data.</text>
</comment>
<accession>A0A9Q1IVZ8</accession>
<evidence type="ECO:0000313" key="3">
    <source>
        <dbReference type="Proteomes" id="UP001152622"/>
    </source>
</evidence>
<gene>
    <name evidence="2" type="ORF">SKAU_G00220500</name>
</gene>
<dbReference type="OrthoDB" id="10557949at2759"/>
<organism evidence="2 3">
    <name type="scientific">Synaphobranchus kaupii</name>
    <name type="common">Kaup's arrowtooth eel</name>
    <dbReference type="NCBI Taxonomy" id="118154"/>
    <lineage>
        <taxon>Eukaryota</taxon>
        <taxon>Metazoa</taxon>
        <taxon>Chordata</taxon>
        <taxon>Craniata</taxon>
        <taxon>Vertebrata</taxon>
        <taxon>Euteleostomi</taxon>
        <taxon>Actinopterygii</taxon>
        <taxon>Neopterygii</taxon>
        <taxon>Teleostei</taxon>
        <taxon>Anguilliformes</taxon>
        <taxon>Synaphobranchidae</taxon>
        <taxon>Synaphobranchus</taxon>
    </lineage>
</organism>
<evidence type="ECO:0000256" key="1">
    <source>
        <dbReference type="SAM" id="MobiDB-lite"/>
    </source>
</evidence>
<dbReference type="AlphaFoldDB" id="A0A9Q1IVZ8"/>
<dbReference type="EMBL" id="JAINUF010000007">
    <property type="protein sequence ID" value="KAJ8354483.1"/>
    <property type="molecule type" value="Genomic_DNA"/>
</dbReference>
<sequence>MPSRRPGEAQFAEFGRKQFSPQTAPEELLMGADGSGPEKGITGAQAASDPPHNAEMVYNPYASVASVPV</sequence>